<feature type="transmembrane region" description="Helical" evidence="1">
    <location>
        <begin position="178"/>
        <end position="198"/>
    </location>
</feature>
<protein>
    <submittedName>
        <fullName evidence="2">Uncharacterized protein</fullName>
    </submittedName>
</protein>
<evidence type="ECO:0000313" key="3">
    <source>
        <dbReference type="Proteomes" id="UP000294513"/>
    </source>
</evidence>
<evidence type="ECO:0000313" key="2">
    <source>
        <dbReference type="EMBL" id="TDD63549.1"/>
    </source>
</evidence>
<sequence length="389" mass="43307">MATSQGVTENDKIIKLLLTRTLRVRGFRKLCKSEESDYHIGATNLSVNLLFSILLGLAIFATQELALHFWEAAILVTGSLFLVVIAALIIKASQIFGYILFLATWIGAGAYELWQGQTGVFWSHIFPFTLVLAVRWSWSALKVAWRVPLFIPLALILVLLPLLTEDPWRLASDAHSRIPWVAGVSIGPLAFLFIARLIRINPDEVINAASSRILSREKTAETALALIKENKADDDGELDDDDALFRLRLAFPSSVDTQRLEKTAQAARRALQLRAIRVFLVLTFGIFIALWVLIYVLAWAALPISLAMEWSKHAVPVETFDLVGVNVSLPLGPYLLVATLFACVACVGFLSFVLTEEHYYEPLWANVVEQPAEEYVLLALAYIDLADNT</sequence>
<name>A0A4R4ZZG1_9ACTN</name>
<feature type="transmembrane region" description="Helical" evidence="1">
    <location>
        <begin position="38"/>
        <end position="61"/>
    </location>
</feature>
<gene>
    <name evidence="2" type="ORF">E1298_43740</name>
</gene>
<dbReference type="AlphaFoldDB" id="A0A4R4ZZG1"/>
<dbReference type="OrthoDB" id="9841343at2"/>
<keyword evidence="1" id="KW-0472">Membrane</keyword>
<feature type="transmembrane region" description="Helical" evidence="1">
    <location>
        <begin position="120"/>
        <end position="138"/>
    </location>
</feature>
<keyword evidence="3" id="KW-1185">Reference proteome</keyword>
<keyword evidence="1" id="KW-1133">Transmembrane helix</keyword>
<accession>A0A4R4ZZG1</accession>
<feature type="transmembrane region" description="Helical" evidence="1">
    <location>
        <begin position="95"/>
        <end position="114"/>
    </location>
</feature>
<dbReference type="RefSeq" id="WP_131903274.1">
    <property type="nucleotide sequence ID" value="NZ_SMKU01000490.1"/>
</dbReference>
<proteinExistence type="predicted"/>
<evidence type="ECO:0000256" key="1">
    <source>
        <dbReference type="SAM" id="Phobius"/>
    </source>
</evidence>
<reference evidence="2 3" key="1">
    <citation type="submission" date="2019-03" db="EMBL/GenBank/DDBJ databases">
        <title>Draft genome sequences of novel Actinobacteria.</title>
        <authorList>
            <person name="Sahin N."/>
            <person name="Ay H."/>
            <person name="Saygin H."/>
        </authorList>
    </citation>
    <scope>NUCLEOTIDE SEQUENCE [LARGE SCALE GENOMIC DNA]</scope>
    <source>
        <strain evidence="2 3">H3C3</strain>
    </source>
</reference>
<feature type="transmembrane region" description="Helical" evidence="1">
    <location>
        <begin position="67"/>
        <end position="88"/>
    </location>
</feature>
<dbReference type="EMBL" id="SMKU01000490">
    <property type="protein sequence ID" value="TDD63549.1"/>
    <property type="molecule type" value="Genomic_DNA"/>
</dbReference>
<keyword evidence="1" id="KW-0812">Transmembrane</keyword>
<dbReference type="Proteomes" id="UP000294513">
    <property type="component" value="Unassembled WGS sequence"/>
</dbReference>
<organism evidence="2 3">
    <name type="scientific">Actinomadura rubrisoli</name>
    <dbReference type="NCBI Taxonomy" id="2530368"/>
    <lineage>
        <taxon>Bacteria</taxon>
        <taxon>Bacillati</taxon>
        <taxon>Actinomycetota</taxon>
        <taxon>Actinomycetes</taxon>
        <taxon>Streptosporangiales</taxon>
        <taxon>Thermomonosporaceae</taxon>
        <taxon>Actinomadura</taxon>
    </lineage>
</organism>
<feature type="transmembrane region" description="Helical" evidence="1">
    <location>
        <begin position="145"/>
        <end position="163"/>
    </location>
</feature>
<comment type="caution">
    <text evidence="2">The sequence shown here is derived from an EMBL/GenBank/DDBJ whole genome shotgun (WGS) entry which is preliminary data.</text>
</comment>
<feature type="transmembrane region" description="Helical" evidence="1">
    <location>
        <begin position="278"/>
        <end position="302"/>
    </location>
</feature>
<feature type="transmembrane region" description="Helical" evidence="1">
    <location>
        <begin position="334"/>
        <end position="354"/>
    </location>
</feature>